<evidence type="ECO:0000256" key="2">
    <source>
        <dbReference type="ARBA" id="ARBA00005581"/>
    </source>
</evidence>
<comment type="subcellular location">
    <subcellularLocation>
        <location evidence="1">Secreted</location>
    </subcellularLocation>
</comment>
<evidence type="ECO:0000256" key="1">
    <source>
        <dbReference type="ARBA" id="ARBA00004613"/>
    </source>
</evidence>
<sequence length="94" mass="11458">MMIWECVSSLPDKVSTGPSVRMFSGKLFFFCHFWWESKQKTFDVFNVDWEHVYRVYNYVVKRDGFYESTDKTKVRKIKNLVIKRSEFIITIFCY</sequence>
<dbReference type="GO" id="GO:0060320">
    <property type="term" value="P:rejection of self pollen"/>
    <property type="evidence" value="ECO:0007669"/>
    <property type="project" value="UniProtKB-KW"/>
</dbReference>
<reference evidence="6" key="1">
    <citation type="submission" date="2020-07" db="EMBL/GenBank/DDBJ databases">
        <title>Ethylene signaling mediates host invasion by parasitic plants.</title>
        <authorList>
            <person name="Yoshida S."/>
        </authorList>
    </citation>
    <scope>NUCLEOTIDE SEQUENCE</scope>
    <source>
        <strain evidence="6">Okayama</strain>
    </source>
</reference>
<protein>
    <submittedName>
        <fullName evidence="6">Uncharacterized protein</fullName>
    </submittedName>
</protein>
<accession>A0A830BFW7</accession>
<evidence type="ECO:0000313" key="7">
    <source>
        <dbReference type="Proteomes" id="UP000653305"/>
    </source>
</evidence>
<dbReference type="Pfam" id="PF05938">
    <property type="entry name" value="Self-incomp_S1"/>
    <property type="match status" value="1"/>
</dbReference>
<name>A0A830BFW7_9LAMI</name>
<evidence type="ECO:0000256" key="3">
    <source>
        <dbReference type="ARBA" id="ARBA00022471"/>
    </source>
</evidence>
<dbReference type="InterPro" id="IPR010264">
    <property type="entry name" value="Self-incomp_S1"/>
</dbReference>
<evidence type="ECO:0000313" key="6">
    <source>
        <dbReference type="EMBL" id="GFP82805.1"/>
    </source>
</evidence>
<keyword evidence="4" id="KW-0964">Secreted</keyword>
<keyword evidence="5" id="KW-0732">Signal</keyword>
<organism evidence="6 7">
    <name type="scientific">Phtheirospermum japonicum</name>
    <dbReference type="NCBI Taxonomy" id="374723"/>
    <lineage>
        <taxon>Eukaryota</taxon>
        <taxon>Viridiplantae</taxon>
        <taxon>Streptophyta</taxon>
        <taxon>Embryophyta</taxon>
        <taxon>Tracheophyta</taxon>
        <taxon>Spermatophyta</taxon>
        <taxon>Magnoliopsida</taxon>
        <taxon>eudicotyledons</taxon>
        <taxon>Gunneridae</taxon>
        <taxon>Pentapetalae</taxon>
        <taxon>asterids</taxon>
        <taxon>lamiids</taxon>
        <taxon>Lamiales</taxon>
        <taxon>Orobanchaceae</taxon>
        <taxon>Orobanchaceae incertae sedis</taxon>
        <taxon>Phtheirospermum</taxon>
    </lineage>
</organism>
<dbReference type="EMBL" id="BMAC01000053">
    <property type="protein sequence ID" value="GFP82805.1"/>
    <property type="molecule type" value="Genomic_DNA"/>
</dbReference>
<dbReference type="Proteomes" id="UP000653305">
    <property type="component" value="Unassembled WGS sequence"/>
</dbReference>
<comment type="similarity">
    <text evidence="2">Belongs to the plant self-incompatibility (S1) protein family.</text>
</comment>
<comment type="caution">
    <text evidence="6">The sequence shown here is derived from an EMBL/GenBank/DDBJ whole genome shotgun (WGS) entry which is preliminary data.</text>
</comment>
<keyword evidence="3" id="KW-0713">Self-incompatibility</keyword>
<dbReference type="OrthoDB" id="876876at2759"/>
<dbReference type="AlphaFoldDB" id="A0A830BFW7"/>
<keyword evidence="7" id="KW-1185">Reference proteome</keyword>
<gene>
    <name evidence="6" type="ORF">PHJA_000423600</name>
</gene>
<evidence type="ECO:0000256" key="4">
    <source>
        <dbReference type="ARBA" id="ARBA00022525"/>
    </source>
</evidence>
<dbReference type="GO" id="GO:0005576">
    <property type="term" value="C:extracellular region"/>
    <property type="evidence" value="ECO:0007669"/>
    <property type="project" value="UniProtKB-SubCell"/>
</dbReference>
<evidence type="ECO:0000256" key="5">
    <source>
        <dbReference type="ARBA" id="ARBA00022729"/>
    </source>
</evidence>
<proteinExistence type="inferred from homology"/>